<evidence type="ECO:0000313" key="2">
    <source>
        <dbReference type="Proteomes" id="UP000796761"/>
    </source>
</evidence>
<name>A0A8K1LLY4_9PASS</name>
<evidence type="ECO:0000313" key="1">
    <source>
        <dbReference type="EMBL" id="TRZ18692.1"/>
    </source>
</evidence>
<dbReference type="AlphaFoldDB" id="A0A8K1LLY4"/>
<dbReference type="Proteomes" id="UP000796761">
    <property type="component" value="Unassembled WGS sequence"/>
</dbReference>
<proteinExistence type="predicted"/>
<accession>A0A8K1LLY4</accession>
<organism evidence="1 2">
    <name type="scientific">Zosterops borbonicus</name>
    <dbReference type="NCBI Taxonomy" id="364589"/>
    <lineage>
        <taxon>Eukaryota</taxon>
        <taxon>Metazoa</taxon>
        <taxon>Chordata</taxon>
        <taxon>Craniata</taxon>
        <taxon>Vertebrata</taxon>
        <taxon>Euteleostomi</taxon>
        <taxon>Archelosauria</taxon>
        <taxon>Archosauria</taxon>
        <taxon>Dinosauria</taxon>
        <taxon>Saurischia</taxon>
        <taxon>Theropoda</taxon>
        <taxon>Coelurosauria</taxon>
        <taxon>Aves</taxon>
        <taxon>Neognathae</taxon>
        <taxon>Neoaves</taxon>
        <taxon>Telluraves</taxon>
        <taxon>Australaves</taxon>
        <taxon>Passeriformes</taxon>
        <taxon>Sylvioidea</taxon>
        <taxon>Zosteropidae</taxon>
        <taxon>Zosterops</taxon>
    </lineage>
</organism>
<comment type="caution">
    <text evidence="1">The sequence shown here is derived from an EMBL/GenBank/DDBJ whole genome shotgun (WGS) entry which is preliminary data.</text>
</comment>
<gene>
    <name evidence="1" type="ORF">HGM15179_008445</name>
</gene>
<dbReference type="EMBL" id="SWJQ01000213">
    <property type="protein sequence ID" value="TRZ18692.1"/>
    <property type="molecule type" value="Genomic_DNA"/>
</dbReference>
<keyword evidence="2" id="KW-1185">Reference proteome</keyword>
<sequence>MADVASARPHSGDSLWEVLATRDANGTEQAQEKTPRVLSQPVLAARKVPWRTPWHPLAAPELSTRFQSELLRNEPNAKWRNSVIPQRHFCLAMEDVKQEKEPRTFPESVTGAVCPGPLPTHLHVGTGTGLDAAGATKPVGAVGHLHQAAV</sequence>
<reference evidence="1" key="1">
    <citation type="submission" date="2019-04" db="EMBL/GenBank/DDBJ databases">
        <title>Genome assembly of Zosterops borbonicus 15179.</title>
        <authorList>
            <person name="Leroy T."/>
            <person name="Anselmetti Y."/>
            <person name="Tilak M.-K."/>
            <person name="Nabholz B."/>
        </authorList>
    </citation>
    <scope>NUCLEOTIDE SEQUENCE</scope>
    <source>
        <strain evidence="1">HGM_15179</strain>
        <tissue evidence="1">Muscle</tissue>
    </source>
</reference>
<protein>
    <submittedName>
        <fullName evidence="1">Uncharacterized protein</fullName>
    </submittedName>
</protein>